<feature type="compositionally biased region" description="Polar residues" evidence="6">
    <location>
        <begin position="105"/>
        <end position="119"/>
    </location>
</feature>
<keyword evidence="10" id="KW-1185">Reference proteome</keyword>
<evidence type="ECO:0000256" key="1">
    <source>
        <dbReference type="ARBA" id="ARBA00004162"/>
    </source>
</evidence>
<keyword evidence="3" id="KW-0611">Plant defense</keyword>
<reference evidence="9" key="1">
    <citation type="submission" date="2024-03" db="EMBL/GenBank/DDBJ databases">
        <title>WGS assembly of Saponaria officinalis var. Norfolk2.</title>
        <authorList>
            <person name="Jenkins J."/>
            <person name="Shu S."/>
            <person name="Grimwood J."/>
            <person name="Barry K."/>
            <person name="Goodstein D."/>
            <person name="Schmutz J."/>
            <person name="Leebens-Mack J."/>
            <person name="Osbourn A."/>
        </authorList>
    </citation>
    <scope>NUCLEOTIDE SEQUENCE [LARGE SCALE GENOMIC DNA]</scope>
    <source>
        <strain evidence="9">JIC</strain>
    </source>
</reference>
<keyword evidence="2" id="KW-1003">Cell membrane</keyword>
<keyword evidence="7" id="KW-0812">Transmembrane</keyword>
<dbReference type="EMBL" id="JBDFQZ010000005">
    <property type="protein sequence ID" value="KAK9727103.1"/>
    <property type="molecule type" value="Genomic_DNA"/>
</dbReference>
<dbReference type="GO" id="GO:0034605">
    <property type="term" value="P:cellular response to heat"/>
    <property type="evidence" value="ECO:0007669"/>
    <property type="project" value="TreeGrafter"/>
</dbReference>
<dbReference type="GO" id="GO:0005886">
    <property type="term" value="C:plasma membrane"/>
    <property type="evidence" value="ECO:0007669"/>
    <property type="project" value="UniProtKB-SubCell"/>
</dbReference>
<evidence type="ECO:0000313" key="9">
    <source>
        <dbReference type="EMBL" id="KAK9727103.1"/>
    </source>
</evidence>
<evidence type="ECO:0000256" key="5">
    <source>
        <dbReference type="RuleBase" id="RU003616"/>
    </source>
</evidence>
<evidence type="ECO:0000256" key="6">
    <source>
        <dbReference type="SAM" id="MobiDB-lite"/>
    </source>
</evidence>
<keyword evidence="7" id="KW-0472">Membrane</keyword>
<evidence type="ECO:0000256" key="7">
    <source>
        <dbReference type="SAM" id="Phobius"/>
    </source>
</evidence>
<comment type="caution">
    <text evidence="9">The sequence shown here is derived from an EMBL/GenBank/DDBJ whole genome shotgun (WGS) entry which is preliminary data.</text>
</comment>
<dbReference type="AlphaFoldDB" id="A0AAW1L1U0"/>
<dbReference type="GO" id="GO:0006952">
    <property type="term" value="P:defense response"/>
    <property type="evidence" value="ECO:0007669"/>
    <property type="project" value="UniProtKB-KW"/>
</dbReference>
<feature type="domain" description="SHSP" evidence="8">
    <location>
        <begin position="7"/>
        <end position="114"/>
    </location>
</feature>
<organism evidence="9 10">
    <name type="scientific">Saponaria officinalis</name>
    <name type="common">Common soapwort</name>
    <name type="synonym">Lychnis saponaria</name>
    <dbReference type="NCBI Taxonomy" id="3572"/>
    <lineage>
        <taxon>Eukaryota</taxon>
        <taxon>Viridiplantae</taxon>
        <taxon>Streptophyta</taxon>
        <taxon>Embryophyta</taxon>
        <taxon>Tracheophyta</taxon>
        <taxon>Spermatophyta</taxon>
        <taxon>Magnoliopsida</taxon>
        <taxon>eudicotyledons</taxon>
        <taxon>Gunneridae</taxon>
        <taxon>Pentapetalae</taxon>
        <taxon>Caryophyllales</taxon>
        <taxon>Caryophyllaceae</taxon>
        <taxon>Caryophylleae</taxon>
        <taxon>Saponaria</taxon>
    </lineage>
</organism>
<evidence type="ECO:0000259" key="8">
    <source>
        <dbReference type="PROSITE" id="PS01031"/>
    </source>
</evidence>
<protein>
    <recommendedName>
        <fullName evidence="8">SHSP domain-containing protein</fullName>
    </recommendedName>
</protein>
<feature type="transmembrane region" description="Helical" evidence="7">
    <location>
        <begin position="198"/>
        <end position="216"/>
    </location>
</feature>
<accession>A0AAW1L1U0</accession>
<evidence type="ECO:0000256" key="4">
    <source>
        <dbReference type="PROSITE-ProRule" id="PRU00285"/>
    </source>
</evidence>
<dbReference type="Gene3D" id="2.60.40.790">
    <property type="match status" value="1"/>
</dbReference>
<proteinExistence type="inferred from homology"/>
<dbReference type="PANTHER" id="PTHR43670">
    <property type="entry name" value="HEAT SHOCK PROTEIN 26"/>
    <property type="match status" value="1"/>
</dbReference>
<feature type="region of interest" description="Disordered" evidence="6">
    <location>
        <begin position="102"/>
        <end position="177"/>
    </location>
</feature>
<evidence type="ECO:0000256" key="3">
    <source>
        <dbReference type="ARBA" id="ARBA00022821"/>
    </source>
</evidence>
<dbReference type="InterPro" id="IPR008978">
    <property type="entry name" value="HSP20-like_chaperone"/>
</dbReference>
<sequence length="243" mass="27451">MVNINSIHAFEDFDPVSDLISEEKSDTLILYLPGFRKEQLKVQLTTSHILRISGERLIGDGKWRRFIKEFKIPPNVDTKGITAKFEGGILQIRQPKLITSEAAKPQTQQEAPSSQPQLEKTNDGFVTPPSDIPGSRESEAKEEKKDAKEDTEASRKEDEIPSKGEETETKRESAEKRKLVNGSRLIKELRNLGERKQIGVFVLLFLVLTLLGLYSVKMHTRFGDELQSVLKYKNEGFQGPSPT</sequence>
<dbReference type="Pfam" id="PF00011">
    <property type="entry name" value="HSP20"/>
    <property type="match status" value="1"/>
</dbReference>
<evidence type="ECO:0000313" key="10">
    <source>
        <dbReference type="Proteomes" id="UP001443914"/>
    </source>
</evidence>
<comment type="subcellular location">
    <subcellularLocation>
        <location evidence="1">Cell membrane</location>
        <topology evidence="1">Single-pass membrane protein</topology>
    </subcellularLocation>
</comment>
<dbReference type="SUPFAM" id="SSF49764">
    <property type="entry name" value="HSP20-like chaperones"/>
    <property type="match status" value="1"/>
</dbReference>
<gene>
    <name evidence="9" type="ORF">RND81_05G258000</name>
</gene>
<keyword evidence="7" id="KW-1133">Transmembrane helix</keyword>
<evidence type="ECO:0000256" key="2">
    <source>
        <dbReference type="ARBA" id="ARBA00022475"/>
    </source>
</evidence>
<feature type="compositionally biased region" description="Basic and acidic residues" evidence="6">
    <location>
        <begin position="134"/>
        <end position="177"/>
    </location>
</feature>
<dbReference type="CDD" id="cd06464">
    <property type="entry name" value="ACD_sHsps-like"/>
    <property type="match status" value="1"/>
</dbReference>
<name>A0AAW1L1U0_SAPOF</name>
<dbReference type="PANTHER" id="PTHR43670:SF73">
    <property type="entry name" value="INACTIVE PROTEIN RESTRICTED TEV MOVEMENT 2-LIKE"/>
    <property type="match status" value="1"/>
</dbReference>
<dbReference type="InterPro" id="IPR002068">
    <property type="entry name" value="A-crystallin/Hsp20_dom"/>
</dbReference>
<dbReference type="Proteomes" id="UP001443914">
    <property type="component" value="Unassembled WGS sequence"/>
</dbReference>
<comment type="similarity">
    <text evidence="4 5">Belongs to the small heat shock protein (HSP20) family.</text>
</comment>
<dbReference type="PROSITE" id="PS01031">
    <property type="entry name" value="SHSP"/>
    <property type="match status" value="1"/>
</dbReference>